<keyword evidence="4" id="KW-1185">Reference proteome</keyword>
<dbReference type="Gene3D" id="1.10.10.10">
    <property type="entry name" value="Winged helix-like DNA-binding domain superfamily/Winged helix DNA-binding domain"/>
    <property type="match status" value="1"/>
</dbReference>
<evidence type="ECO:0000313" key="4">
    <source>
        <dbReference type="Proteomes" id="UP000195913"/>
    </source>
</evidence>
<reference evidence="3 4" key="1">
    <citation type="submission" date="2017-02" db="EMBL/GenBank/DDBJ databases">
        <authorList>
            <person name="Peterson S.W."/>
        </authorList>
    </citation>
    <scope>NUCLEOTIDE SEQUENCE [LARGE SCALE GENOMIC DNA]</scope>
    <source>
        <strain evidence="3 4">B Ar 00.02</strain>
    </source>
</reference>
<dbReference type="EMBL" id="FUHW01000016">
    <property type="protein sequence ID" value="SJM54954.1"/>
    <property type="molecule type" value="Genomic_DNA"/>
</dbReference>
<evidence type="ECO:0000259" key="2">
    <source>
        <dbReference type="Pfam" id="PF09339"/>
    </source>
</evidence>
<keyword evidence="3" id="KW-0418">Kinase</keyword>
<keyword evidence="3" id="KW-0808">Transferase</keyword>
<dbReference type="GO" id="GO:0003677">
    <property type="term" value="F:DNA binding"/>
    <property type="evidence" value="ECO:0007669"/>
    <property type="project" value="InterPro"/>
</dbReference>
<sequence length="396" mass="40399">MPIDTAENGTADLAKAGEFLQLLRDGRPRTRAELAQVTGMARSTVASRVDTLLQLGYVAPVGDSTSTGGRPPSLFALNPDARVVIGADLGASHARAVLANLAGEVKAEFWEMLPIADGPEAVVGWLAQTIGRLLAEAGCTASELAAIGVGLPGPVEFQTGRPVSPPIMPGWDGYDLPARLHQDYDVPVLVDNDVNIMALGEHKANLPTDQDILFVKVATGIGAGIIAGGNLERGAQGTAGDLGHVRVPGGPETLCTCGNVGCLEAVASGPAIALKLGLTPKPGQNIPSLVAQQVRDGDAAAIAAVRQAGRDLGSVLATCVSLLNPSVIVVGGSLAQVGEHLLAGIREVVYQRSLPLATKHLRIITSSSGSHAGVLGAVALASEFALSPKAIEMPIG</sequence>
<dbReference type="PANTHER" id="PTHR18964">
    <property type="entry name" value="ROK (REPRESSOR, ORF, KINASE) FAMILY"/>
    <property type="match status" value="1"/>
</dbReference>
<dbReference type="Pfam" id="PF00480">
    <property type="entry name" value="ROK"/>
    <property type="match status" value="1"/>
</dbReference>
<dbReference type="GO" id="GO:0016301">
    <property type="term" value="F:kinase activity"/>
    <property type="evidence" value="ECO:0007669"/>
    <property type="project" value="UniProtKB-KW"/>
</dbReference>
<dbReference type="PANTHER" id="PTHR18964:SF173">
    <property type="entry name" value="GLUCOKINASE"/>
    <property type="match status" value="1"/>
</dbReference>
<dbReference type="Gene3D" id="3.30.420.40">
    <property type="match status" value="2"/>
</dbReference>
<dbReference type="SUPFAM" id="SSF53067">
    <property type="entry name" value="Actin-like ATPase domain"/>
    <property type="match status" value="1"/>
</dbReference>
<dbReference type="RefSeq" id="WP_086995699.1">
    <property type="nucleotide sequence ID" value="NZ_FUHW01000016.1"/>
</dbReference>
<dbReference type="InterPro" id="IPR000600">
    <property type="entry name" value="ROK"/>
</dbReference>
<dbReference type="PROSITE" id="PS01125">
    <property type="entry name" value="ROK"/>
    <property type="match status" value="1"/>
</dbReference>
<proteinExistence type="inferred from homology"/>
<dbReference type="GO" id="GO:0006355">
    <property type="term" value="P:regulation of DNA-templated transcription"/>
    <property type="evidence" value="ECO:0007669"/>
    <property type="project" value="InterPro"/>
</dbReference>
<dbReference type="AlphaFoldDB" id="A0A1R4FG98"/>
<name>A0A1R4FG98_9MICC</name>
<dbReference type="InterPro" id="IPR043129">
    <property type="entry name" value="ATPase_NBD"/>
</dbReference>
<gene>
    <name evidence="3" type="ORF">FM101_03860</name>
</gene>
<organism evidence="3 4">
    <name type="scientific">Arthrobacter rhombi</name>
    <dbReference type="NCBI Taxonomy" id="71253"/>
    <lineage>
        <taxon>Bacteria</taxon>
        <taxon>Bacillati</taxon>
        <taxon>Actinomycetota</taxon>
        <taxon>Actinomycetes</taxon>
        <taxon>Micrococcales</taxon>
        <taxon>Micrococcaceae</taxon>
        <taxon>Arthrobacter</taxon>
    </lineage>
</organism>
<evidence type="ECO:0000313" key="3">
    <source>
        <dbReference type="EMBL" id="SJM54954.1"/>
    </source>
</evidence>
<dbReference type="SUPFAM" id="SSF46785">
    <property type="entry name" value="Winged helix' DNA-binding domain"/>
    <property type="match status" value="1"/>
</dbReference>
<dbReference type="InterPro" id="IPR049874">
    <property type="entry name" value="ROK_cs"/>
</dbReference>
<comment type="similarity">
    <text evidence="1">Belongs to the ROK (NagC/XylR) family.</text>
</comment>
<dbReference type="InterPro" id="IPR005471">
    <property type="entry name" value="Tscrpt_reg_IclR_N"/>
</dbReference>
<dbReference type="Proteomes" id="UP000195913">
    <property type="component" value="Unassembled WGS sequence"/>
</dbReference>
<evidence type="ECO:0000256" key="1">
    <source>
        <dbReference type="ARBA" id="ARBA00006479"/>
    </source>
</evidence>
<feature type="domain" description="HTH iclR-type" evidence="2">
    <location>
        <begin position="13"/>
        <end position="59"/>
    </location>
</feature>
<protein>
    <submittedName>
        <fullName evidence="3">COG1940: Transcriptional regulator/sugar kinase</fullName>
    </submittedName>
</protein>
<accession>A0A1R4FG98</accession>
<dbReference type="Pfam" id="PF09339">
    <property type="entry name" value="HTH_IclR"/>
    <property type="match status" value="1"/>
</dbReference>
<dbReference type="InterPro" id="IPR036390">
    <property type="entry name" value="WH_DNA-bd_sf"/>
</dbReference>
<dbReference type="InterPro" id="IPR036388">
    <property type="entry name" value="WH-like_DNA-bd_sf"/>
</dbReference>